<feature type="transmembrane region" description="Helical" evidence="1">
    <location>
        <begin position="145"/>
        <end position="166"/>
    </location>
</feature>
<feature type="transmembrane region" description="Helical" evidence="1">
    <location>
        <begin position="6"/>
        <end position="23"/>
    </location>
</feature>
<organism evidence="2 3">
    <name type="scientific">Armillaria novae-zelandiae</name>
    <dbReference type="NCBI Taxonomy" id="153914"/>
    <lineage>
        <taxon>Eukaryota</taxon>
        <taxon>Fungi</taxon>
        <taxon>Dikarya</taxon>
        <taxon>Basidiomycota</taxon>
        <taxon>Agaricomycotina</taxon>
        <taxon>Agaricomycetes</taxon>
        <taxon>Agaricomycetidae</taxon>
        <taxon>Agaricales</taxon>
        <taxon>Marasmiineae</taxon>
        <taxon>Physalacriaceae</taxon>
        <taxon>Armillaria</taxon>
    </lineage>
</organism>
<dbReference type="AlphaFoldDB" id="A0AA39NYD2"/>
<reference evidence="2" key="1">
    <citation type="submission" date="2023-06" db="EMBL/GenBank/DDBJ databases">
        <authorList>
            <consortium name="Lawrence Berkeley National Laboratory"/>
            <person name="Ahrendt S."/>
            <person name="Sahu N."/>
            <person name="Indic B."/>
            <person name="Wong-Bajracharya J."/>
            <person name="Merenyi Z."/>
            <person name="Ke H.-M."/>
            <person name="Monk M."/>
            <person name="Kocsube S."/>
            <person name="Drula E."/>
            <person name="Lipzen A."/>
            <person name="Balint B."/>
            <person name="Henrissat B."/>
            <person name="Andreopoulos B."/>
            <person name="Martin F.M."/>
            <person name="Harder C.B."/>
            <person name="Rigling D."/>
            <person name="Ford K.L."/>
            <person name="Foster G.D."/>
            <person name="Pangilinan J."/>
            <person name="Papanicolaou A."/>
            <person name="Barry K."/>
            <person name="LaButti K."/>
            <person name="Viragh M."/>
            <person name="Koriabine M."/>
            <person name="Yan M."/>
            <person name="Riley R."/>
            <person name="Champramary S."/>
            <person name="Plett K.L."/>
            <person name="Tsai I.J."/>
            <person name="Slot J."/>
            <person name="Sipos G."/>
            <person name="Plett J."/>
            <person name="Nagy L.G."/>
            <person name="Grigoriev I.V."/>
        </authorList>
    </citation>
    <scope>NUCLEOTIDE SEQUENCE</scope>
    <source>
        <strain evidence="2">ICMP 16352</strain>
    </source>
</reference>
<dbReference type="Proteomes" id="UP001175227">
    <property type="component" value="Unassembled WGS sequence"/>
</dbReference>
<evidence type="ECO:0000313" key="2">
    <source>
        <dbReference type="EMBL" id="KAK0473930.1"/>
    </source>
</evidence>
<gene>
    <name evidence="2" type="ORF">IW261DRAFT_1610778</name>
</gene>
<keyword evidence="1" id="KW-0472">Membrane</keyword>
<keyword evidence="1" id="KW-1133">Transmembrane helix</keyword>
<keyword evidence="1" id="KW-0812">Transmembrane</keyword>
<sequence length="313" mass="34828">MFSIQHVIAIQAAGVMSLASIIIRPMETRSLFEAITFSADIYGRQLPINIYAGDVSEPGATTIEDPFPSHIDNPITLDFLRNAGRSGYLIDARVFRSPLSDLSLSPYNRHLRWLSVVSLPTTVLYILSPALTVTAVVVLGCIQDWWALGVLMTLIISRLIHVGVAVRRSTQDLSMQPTGGKYDLLIRFNQDRWIRLQGTEADLRTVIACQGMRPRFAMERFAIFFGRVLAYLAVALSPNASPVGCWIIVCLVFSSSIIIALRSSFRPCLQTVGRVVHVVGEPMRYEERLSQTTTEGDERGVFVSLRRRGEDVA</sequence>
<protein>
    <submittedName>
        <fullName evidence="2">Uncharacterized protein</fullName>
    </submittedName>
</protein>
<evidence type="ECO:0000313" key="3">
    <source>
        <dbReference type="Proteomes" id="UP001175227"/>
    </source>
</evidence>
<dbReference type="EMBL" id="JAUEPR010000030">
    <property type="protein sequence ID" value="KAK0473930.1"/>
    <property type="molecule type" value="Genomic_DNA"/>
</dbReference>
<keyword evidence="3" id="KW-1185">Reference proteome</keyword>
<name>A0AA39NYD2_9AGAR</name>
<feature type="transmembrane region" description="Helical" evidence="1">
    <location>
        <begin position="113"/>
        <end position="139"/>
    </location>
</feature>
<feature type="transmembrane region" description="Helical" evidence="1">
    <location>
        <begin position="243"/>
        <end position="261"/>
    </location>
</feature>
<feature type="transmembrane region" description="Helical" evidence="1">
    <location>
        <begin position="221"/>
        <end position="237"/>
    </location>
</feature>
<proteinExistence type="predicted"/>
<comment type="caution">
    <text evidence="2">The sequence shown here is derived from an EMBL/GenBank/DDBJ whole genome shotgun (WGS) entry which is preliminary data.</text>
</comment>
<evidence type="ECO:0000256" key="1">
    <source>
        <dbReference type="SAM" id="Phobius"/>
    </source>
</evidence>
<accession>A0AA39NYD2</accession>